<protein>
    <submittedName>
        <fullName evidence="1">Uncharacterized protein</fullName>
    </submittedName>
</protein>
<dbReference type="AlphaFoldDB" id="Q1N6C0"/>
<dbReference type="Proteomes" id="UP000004263">
    <property type="component" value="Unassembled WGS sequence"/>
</dbReference>
<organism evidence="1 2">
    <name type="scientific">Bermanella marisrubri</name>
    <dbReference type="NCBI Taxonomy" id="207949"/>
    <lineage>
        <taxon>Bacteria</taxon>
        <taxon>Pseudomonadati</taxon>
        <taxon>Pseudomonadota</taxon>
        <taxon>Gammaproteobacteria</taxon>
        <taxon>Oceanospirillales</taxon>
        <taxon>Oceanospirillaceae</taxon>
        <taxon>Bermanella</taxon>
    </lineage>
</organism>
<proteinExistence type="predicted"/>
<sequence>MCLGKTMEDCTPYNMAFACFDCCKSFKREFNLSEGCPAELKCPNCGGIAHNFGRHFKAPKKTDKKQWQKIAFLFEHGFRFQKIRIGNKHHDVVPYPKTLEEAKEFVIEYKQYAIKKKNT</sequence>
<name>Q1N6C0_9GAMM</name>
<dbReference type="EMBL" id="AAQH01000001">
    <property type="protein sequence ID" value="EAT13672.1"/>
    <property type="molecule type" value="Genomic_DNA"/>
</dbReference>
<evidence type="ECO:0000313" key="2">
    <source>
        <dbReference type="Proteomes" id="UP000004263"/>
    </source>
</evidence>
<dbReference type="HOGENOM" id="CLU_153805_0_0_6"/>
<reference evidence="1 2" key="1">
    <citation type="submission" date="2006-03" db="EMBL/GenBank/DDBJ databases">
        <authorList>
            <person name="Pinhassi J."/>
            <person name="Pedros-Alio C."/>
            <person name="Ferriera S."/>
            <person name="Johnson J."/>
            <person name="Kravitz S."/>
            <person name="Halpern A."/>
            <person name="Remington K."/>
            <person name="Beeson K."/>
            <person name="Tran B."/>
            <person name="Rogers Y.-H."/>
            <person name="Friedman R."/>
            <person name="Venter J.C."/>
        </authorList>
    </citation>
    <scope>NUCLEOTIDE SEQUENCE [LARGE SCALE GENOMIC DNA]</scope>
    <source>
        <strain evidence="1 2">RED65</strain>
    </source>
</reference>
<keyword evidence="2" id="KW-1185">Reference proteome</keyword>
<comment type="caution">
    <text evidence="1">The sequence shown here is derived from an EMBL/GenBank/DDBJ whole genome shotgun (WGS) entry which is preliminary data.</text>
</comment>
<evidence type="ECO:0000313" key="1">
    <source>
        <dbReference type="EMBL" id="EAT13672.1"/>
    </source>
</evidence>
<accession>Q1N6C0</accession>
<gene>
    <name evidence="1" type="ORF">RED65_09779</name>
</gene>
<dbReference type="STRING" id="207949.RED65_09779"/>